<feature type="non-terminal residue" evidence="1">
    <location>
        <position position="136"/>
    </location>
</feature>
<reference evidence="1" key="1">
    <citation type="submission" date="2018-05" db="EMBL/GenBank/DDBJ databases">
        <authorList>
            <person name="Lanie J.A."/>
            <person name="Ng W.-L."/>
            <person name="Kazmierczak K.M."/>
            <person name="Andrzejewski T.M."/>
            <person name="Davidsen T.M."/>
            <person name="Wayne K.J."/>
            <person name="Tettelin H."/>
            <person name="Glass J.I."/>
            <person name="Rusch D."/>
            <person name="Podicherti R."/>
            <person name="Tsui H.-C.T."/>
            <person name="Winkler M.E."/>
        </authorList>
    </citation>
    <scope>NUCLEOTIDE SEQUENCE</scope>
</reference>
<accession>A0A382RVK2</accession>
<gene>
    <name evidence="1" type="ORF">METZ01_LOCUS354334</name>
</gene>
<dbReference type="EMBL" id="UINC01124377">
    <property type="protein sequence ID" value="SVD01480.1"/>
    <property type="molecule type" value="Genomic_DNA"/>
</dbReference>
<name>A0A382RVK2_9ZZZZ</name>
<dbReference type="AlphaFoldDB" id="A0A382RVK2"/>
<protein>
    <submittedName>
        <fullName evidence="1">Uncharacterized protein</fullName>
    </submittedName>
</protein>
<proteinExistence type="predicted"/>
<organism evidence="1">
    <name type="scientific">marine metagenome</name>
    <dbReference type="NCBI Taxonomy" id="408172"/>
    <lineage>
        <taxon>unclassified sequences</taxon>
        <taxon>metagenomes</taxon>
        <taxon>ecological metagenomes</taxon>
    </lineage>
</organism>
<evidence type="ECO:0000313" key="1">
    <source>
        <dbReference type="EMBL" id="SVD01480.1"/>
    </source>
</evidence>
<sequence length="136" mass="15634">MEFLQEGIPDRIDRSVWVNRFSGSSGTQLVTALKALGLIDEMNRPSSDLEKLVYARGRDRREMIRMILERFYVPIFALDLRKATKNQFREAFRMFGTKEGVLTKCEAFFIRAAKDAGIELSQYILARRHGSGRMPG</sequence>